<dbReference type="Proteomes" id="UP000198756">
    <property type="component" value="Unassembled WGS sequence"/>
</dbReference>
<dbReference type="AlphaFoldDB" id="A0A1G5Z8K0"/>
<reference evidence="2" key="1">
    <citation type="submission" date="2016-10" db="EMBL/GenBank/DDBJ databases">
        <authorList>
            <person name="Varghese N."/>
            <person name="Submissions S."/>
        </authorList>
    </citation>
    <scope>NUCLEOTIDE SEQUENCE [LARGE SCALE GENOMIC DNA]</scope>
    <source>
        <strain evidence="2">DSM 22703</strain>
    </source>
</reference>
<proteinExistence type="predicted"/>
<evidence type="ECO:0000313" key="1">
    <source>
        <dbReference type="EMBL" id="SDA90926.1"/>
    </source>
</evidence>
<evidence type="ECO:0000313" key="2">
    <source>
        <dbReference type="Proteomes" id="UP000198756"/>
    </source>
</evidence>
<organism evidence="1 2">
    <name type="scientific">Algoriphagus alkaliphilus</name>
    <dbReference type="NCBI Taxonomy" id="279824"/>
    <lineage>
        <taxon>Bacteria</taxon>
        <taxon>Pseudomonadati</taxon>
        <taxon>Bacteroidota</taxon>
        <taxon>Cytophagia</taxon>
        <taxon>Cytophagales</taxon>
        <taxon>Cyclobacteriaceae</taxon>
        <taxon>Algoriphagus</taxon>
    </lineage>
</organism>
<accession>A0A1G5Z8K0</accession>
<gene>
    <name evidence="1" type="ORF">SAMN03080617_03355</name>
</gene>
<name>A0A1G5Z8K0_9BACT</name>
<keyword evidence="2" id="KW-1185">Reference proteome</keyword>
<protein>
    <submittedName>
        <fullName evidence="1">Uncharacterized protein</fullName>
    </submittedName>
</protein>
<dbReference type="EMBL" id="FMXE01000028">
    <property type="protein sequence ID" value="SDA90926.1"/>
    <property type="molecule type" value="Genomic_DNA"/>
</dbReference>
<sequence>MIFTGRSRSYAYKILKHVRESLGKAKHHLITIQEFADFHGIPVNEIEDLIVKKP</sequence>